<evidence type="ECO:0000256" key="3">
    <source>
        <dbReference type="ARBA" id="ARBA00023002"/>
    </source>
</evidence>
<dbReference type="Pfam" id="PF01266">
    <property type="entry name" value="DAO"/>
    <property type="match status" value="1"/>
</dbReference>
<keyword evidence="3" id="KW-0560">Oxidoreductase</keyword>
<evidence type="ECO:0000256" key="5">
    <source>
        <dbReference type="ARBA" id="ARBA00050018"/>
    </source>
</evidence>
<dbReference type="PROSITE" id="PS51257">
    <property type="entry name" value="PROKAR_LIPOPROTEIN"/>
    <property type="match status" value="1"/>
</dbReference>
<dbReference type="PANTHER" id="PTHR13847:SF289">
    <property type="entry name" value="GLYCINE OXIDASE"/>
    <property type="match status" value="1"/>
</dbReference>
<dbReference type="Gene3D" id="3.30.9.10">
    <property type="entry name" value="D-Amino Acid Oxidase, subunit A, domain 2"/>
    <property type="match status" value="1"/>
</dbReference>
<accession>A0ABQ6G3Y8</accession>
<comment type="pathway">
    <text evidence="1">Cofactor biosynthesis; thiamine diphosphate biosynthesis.</text>
</comment>
<sequence>MASEKYDVAIVGAGIVGCATAYYLARAGIAVALLDKGSVAEEASRAAAGMLAPLGGENTDPAQPLERFYLTALQFHEQVEQEIQQFSDTHIGYSHTPTLRLAFDDEAATKWQKVENIYKDVLPGLRWLDREEALKAEPLLSDRVQGALISPREHNVQSPKLTQAFAQAASRHGARIFEGRTVGKMIVRENKVVGIETDQGPIAAAAVVLAAGAWTSAWHSQPDQAPVFPVKGQMMALSPLPHQHLRHTIYYSGMGCIVPKADGSICVGSTIERGIFDKAVTVEGIASLTGTVQKLTPALGSARFERSWAGIRPGSRDDLPLIGPSKSTDGLWLAGGLYRDGILAGPLVGHIIAEQIQRHVTPFDLDLSTFDPDRFGGWRGLVAR</sequence>
<dbReference type="InterPro" id="IPR006076">
    <property type="entry name" value="FAD-dep_OxRdtase"/>
</dbReference>
<keyword evidence="2" id="KW-0784">Thiamine biosynthesis</keyword>
<keyword evidence="8" id="KW-1185">Reference proteome</keyword>
<dbReference type="SUPFAM" id="SSF54373">
    <property type="entry name" value="FAD-linked reductases, C-terminal domain"/>
    <property type="match status" value="1"/>
</dbReference>
<proteinExistence type="predicted"/>
<dbReference type="Gene3D" id="3.50.50.60">
    <property type="entry name" value="FAD/NAD(P)-binding domain"/>
    <property type="match status" value="1"/>
</dbReference>
<reference evidence="7 8" key="1">
    <citation type="submission" date="2023-02" db="EMBL/GenBank/DDBJ databases">
        <title>Dictyobacter halimunensis sp. nov., a new member of the class Ktedonobacteria from forest soil in a geothermal area.</title>
        <authorList>
            <person name="Rachmania M.K."/>
            <person name="Ningsih F."/>
            <person name="Sakai Y."/>
            <person name="Yabe S."/>
            <person name="Yokota A."/>
            <person name="Sjamsuridzal W."/>
        </authorList>
    </citation>
    <scope>NUCLEOTIDE SEQUENCE [LARGE SCALE GENOMIC DNA]</scope>
    <source>
        <strain evidence="7 8">S3.2.2.5</strain>
    </source>
</reference>
<evidence type="ECO:0000256" key="2">
    <source>
        <dbReference type="ARBA" id="ARBA00022977"/>
    </source>
</evidence>
<comment type="catalytic activity">
    <reaction evidence="4">
        <text>glycine + O2 + H2O = glyoxylate + H2O2 + NH4(+)</text>
        <dbReference type="Rhea" id="RHEA:11532"/>
        <dbReference type="ChEBI" id="CHEBI:15377"/>
        <dbReference type="ChEBI" id="CHEBI:15379"/>
        <dbReference type="ChEBI" id="CHEBI:16240"/>
        <dbReference type="ChEBI" id="CHEBI:28938"/>
        <dbReference type="ChEBI" id="CHEBI:36655"/>
        <dbReference type="ChEBI" id="CHEBI:57305"/>
        <dbReference type="EC" id="1.4.3.19"/>
    </reaction>
</comment>
<dbReference type="Proteomes" id="UP001344906">
    <property type="component" value="Unassembled WGS sequence"/>
</dbReference>
<dbReference type="EMBL" id="BSRI01000002">
    <property type="protein sequence ID" value="GLV59932.1"/>
    <property type="molecule type" value="Genomic_DNA"/>
</dbReference>
<dbReference type="SUPFAM" id="SSF51905">
    <property type="entry name" value="FAD/NAD(P)-binding domain"/>
    <property type="match status" value="1"/>
</dbReference>
<dbReference type="PANTHER" id="PTHR13847">
    <property type="entry name" value="SARCOSINE DEHYDROGENASE-RELATED"/>
    <property type="match status" value="1"/>
</dbReference>
<dbReference type="InterPro" id="IPR036188">
    <property type="entry name" value="FAD/NAD-bd_sf"/>
</dbReference>
<dbReference type="InterPro" id="IPR012727">
    <property type="entry name" value="Gly_oxidase_ThiO"/>
</dbReference>
<organism evidence="7 8">
    <name type="scientific">Dictyobacter halimunensis</name>
    <dbReference type="NCBI Taxonomy" id="3026934"/>
    <lineage>
        <taxon>Bacteria</taxon>
        <taxon>Bacillati</taxon>
        <taxon>Chloroflexota</taxon>
        <taxon>Ktedonobacteria</taxon>
        <taxon>Ktedonobacterales</taxon>
        <taxon>Dictyobacteraceae</taxon>
        <taxon>Dictyobacter</taxon>
    </lineage>
</organism>
<evidence type="ECO:0000259" key="6">
    <source>
        <dbReference type="Pfam" id="PF01266"/>
    </source>
</evidence>
<dbReference type="NCBIfam" id="TIGR02352">
    <property type="entry name" value="thiamin_ThiO"/>
    <property type="match status" value="1"/>
</dbReference>
<evidence type="ECO:0000256" key="4">
    <source>
        <dbReference type="ARBA" id="ARBA00049872"/>
    </source>
</evidence>
<evidence type="ECO:0000313" key="7">
    <source>
        <dbReference type="EMBL" id="GLV59932.1"/>
    </source>
</evidence>
<protein>
    <recommendedName>
        <fullName evidence="5">glycine oxidase</fullName>
        <ecNumber evidence="5">1.4.3.19</ecNumber>
    </recommendedName>
</protein>
<evidence type="ECO:0000313" key="8">
    <source>
        <dbReference type="Proteomes" id="UP001344906"/>
    </source>
</evidence>
<comment type="caution">
    <text evidence="7">The sequence shown here is derived from an EMBL/GenBank/DDBJ whole genome shotgun (WGS) entry which is preliminary data.</text>
</comment>
<name>A0ABQ6G3Y8_9CHLR</name>
<dbReference type="EC" id="1.4.3.19" evidence="5"/>
<feature type="domain" description="FAD dependent oxidoreductase" evidence="6">
    <location>
        <begin position="7"/>
        <end position="354"/>
    </location>
</feature>
<evidence type="ECO:0000256" key="1">
    <source>
        <dbReference type="ARBA" id="ARBA00004948"/>
    </source>
</evidence>
<dbReference type="RefSeq" id="WP_338256826.1">
    <property type="nucleotide sequence ID" value="NZ_BSRI01000002.1"/>
</dbReference>
<gene>
    <name evidence="7" type="ORF">KDH_67560</name>
</gene>